<gene>
    <name evidence="1" type="ORF">ACFPPA_09945</name>
</gene>
<reference evidence="2" key="1">
    <citation type="journal article" date="2019" name="Int. J. Syst. Evol. Microbiol.">
        <title>The Global Catalogue of Microorganisms (GCM) 10K type strain sequencing project: providing services to taxonomists for standard genome sequencing and annotation.</title>
        <authorList>
            <consortium name="The Broad Institute Genomics Platform"/>
            <consortium name="The Broad Institute Genome Sequencing Center for Infectious Disease"/>
            <person name="Wu L."/>
            <person name="Ma J."/>
        </authorList>
    </citation>
    <scope>NUCLEOTIDE SEQUENCE [LARGE SCALE GENOMIC DNA]</scope>
    <source>
        <strain evidence="2">CGMCC 1.16619</strain>
    </source>
</reference>
<dbReference type="InterPro" id="IPR032710">
    <property type="entry name" value="NTF2-like_dom_sf"/>
</dbReference>
<dbReference type="EMBL" id="JBHSNF010000002">
    <property type="protein sequence ID" value="MFC5526065.1"/>
    <property type="molecule type" value="Genomic_DNA"/>
</dbReference>
<evidence type="ECO:0008006" key="3">
    <source>
        <dbReference type="Google" id="ProtNLM"/>
    </source>
</evidence>
<name>A0ABW0QMQ6_9GAMM</name>
<evidence type="ECO:0000313" key="1">
    <source>
        <dbReference type="EMBL" id="MFC5526065.1"/>
    </source>
</evidence>
<comment type="caution">
    <text evidence="1">The sequence shown here is derived from an EMBL/GenBank/DDBJ whole genome shotgun (WGS) entry which is preliminary data.</text>
</comment>
<accession>A0ABW0QMQ6</accession>
<evidence type="ECO:0000313" key="2">
    <source>
        <dbReference type="Proteomes" id="UP001596114"/>
    </source>
</evidence>
<keyword evidence="2" id="KW-1185">Reference proteome</keyword>
<sequence>MAEDVVRRHLRAFLEQRGIDAIVGDYADDACFISESRVYRGTREIRQFFEDFIAGLPPDVIGQFLLRSARFVDHVAYITWSAGTAMPLGTDTFLVRDGKIVLQTFAMYASTNA</sequence>
<proteinExistence type="predicted"/>
<dbReference type="SUPFAM" id="SSF54427">
    <property type="entry name" value="NTF2-like"/>
    <property type="match status" value="1"/>
</dbReference>
<dbReference type="Proteomes" id="UP001596114">
    <property type="component" value="Unassembled WGS sequence"/>
</dbReference>
<dbReference type="RefSeq" id="WP_377319612.1">
    <property type="nucleotide sequence ID" value="NZ_JBHSNF010000002.1"/>
</dbReference>
<protein>
    <recommendedName>
        <fullName evidence="3">SnoaL-like domain-containing protein</fullName>
    </recommendedName>
</protein>
<dbReference type="Gene3D" id="3.10.450.50">
    <property type="match status" value="1"/>
</dbReference>
<organism evidence="1 2">
    <name type="scientific">Rhodanobacter ginsengisoli</name>
    <dbReference type="NCBI Taxonomy" id="418646"/>
    <lineage>
        <taxon>Bacteria</taxon>
        <taxon>Pseudomonadati</taxon>
        <taxon>Pseudomonadota</taxon>
        <taxon>Gammaproteobacteria</taxon>
        <taxon>Lysobacterales</taxon>
        <taxon>Rhodanobacteraceae</taxon>
        <taxon>Rhodanobacter</taxon>
    </lineage>
</organism>